<keyword evidence="3" id="KW-1185">Reference proteome</keyword>
<feature type="region of interest" description="Disordered" evidence="2">
    <location>
        <begin position="81"/>
        <end position="106"/>
    </location>
</feature>
<feature type="compositionally biased region" description="Basic and acidic residues" evidence="2">
    <location>
        <begin position="255"/>
        <end position="265"/>
    </location>
</feature>
<feature type="compositionally biased region" description="Basic residues" evidence="2">
    <location>
        <begin position="90"/>
        <end position="106"/>
    </location>
</feature>
<feature type="region of interest" description="Disordered" evidence="2">
    <location>
        <begin position="200"/>
        <end position="265"/>
    </location>
</feature>
<evidence type="ECO:0000313" key="4">
    <source>
        <dbReference type="WBParaSite" id="MhA1_Contig2281.frz3.gene2"/>
    </source>
</evidence>
<evidence type="ECO:0000256" key="2">
    <source>
        <dbReference type="SAM" id="MobiDB-lite"/>
    </source>
</evidence>
<evidence type="ECO:0000256" key="1">
    <source>
        <dbReference type="SAM" id="Coils"/>
    </source>
</evidence>
<organism evidence="3 4">
    <name type="scientific">Meloidogyne hapla</name>
    <name type="common">Root-knot nematode worm</name>
    <dbReference type="NCBI Taxonomy" id="6305"/>
    <lineage>
        <taxon>Eukaryota</taxon>
        <taxon>Metazoa</taxon>
        <taxon>Ecdysozoa</taxon>
        <taxon>Nematoda</taxon>
        <taxon>Chromadorea</taxon>
        <taxon>Rhabditida</taxon>
        <taxon>Tylenchina</taxon>
        <taxon>Tylenchomorpha</taxon>
        <taxon>Tylenchoidea</taxon>
        <taxon>Meloidogynidae</taxon>
        <taxon>Meloidogyninae</taxon>
        <taxon>Meloidogyne</taxon>
    </lineage>
</organism>
<evidence type="ECO:0000313" key="3">
    <source>
        <dbReference type="Proteomes" id="UP000095281"/>
    </source>
</evidence>
<feature type="compositionally biased region" description="Basic residues" evidence="2">
    <location>
        <begin position="243"/>
        <end position="254"/>
    </location>
</feature>
<feature type="compositionally biased region" description="Polar residues" evidence="2">
    <location>
        <begin position="28"/>
        <end position="42"/>
    </location>
</feature>
<feature type="compositionally biased region" description="Polar residues" evidence="2">
    <location>
        <begin position="222"/>
        <end position="236"/>
    </location>
</feature>
<accession>A0A1I8BGB1</accession>
<reference evidence="4" key="1">
    <citation type="submission" date="2016-11" db="UniProtKB">
        <authorList>
            <consortium name="WormBaseParasite"/>
        </authorList>
    </citation>
    <scope>IDENTIFICATION</scope>
</reference>
<proteinExistence type="predicted"/>
<dbReference type="AlphaFoldDB" id="A0A1I8BGB1"/>
<dbReference type="WBParaSite" id="MhA1_Contig2281.frz3.gene2">
    <property type="protein sequence ID" value="MhA1_Contig2281.frz3.gene2"/>
    <property type="gene ID" value="MhA1_Contig2281.frz3.gene2"/>
</dbReference>
<feature type="coiled-coil region" evidence="1">
    <location>
        <begin position="122"/>
        <end position="165"/>
    </location>
</feature>
<dbReference type="Proteomes" id="UP000095281">
    <property type="component" value="Unplaced"/>
</dbReference>
<feature type="region of interest" description="Disordered" evidence="2">
    <location>
        <begin position="24"/>
        <end position="46"/>
    </location>
</feature>
<protein>
    <submittedName>
        <fullName evidence="4">Uncharacterized protein</fullName>
    </submittedName>
</protein>
<keyword evidence="1" id="KW-0175">Coiled coil</keyword>
<name>A0A1I8BGB1_MELHA</name>
<sequence>MNRAISNVGHSTNIGQVENQGADHLNVSHDSNTVQNQGQTDNINEEINQDISKIKVKETPKRLHFDRRISLLNKDLEECYHTGGPSSKLRPQRKCTKNKYSKRMSSRKLKKLRSFSLFKTNFMEAKKRREMAESSKNNLSDNLEREKINKRIETKNTELNNLNSDKEINEFEFQSPPHNLKSITKGNRKKYMKLSDLTYSETNDQNEAKESTPAIIKHNEQTSETSNDSSELSQHSAPAILQHPKKPRSPRGRKNQSDETKSKEE</sequence>